<evidence type="ECO:0000256" key="9">
    <source>
        <dbReference type="ARBA" id="ARBA00022840"/>
    </source>
</evidence>
<evidence type="ECO:0000256" key="10">
    <source>
        <dbReference type="ARBA" id="ARBA00022989"/>
    </source>
</evidence>
<dbReference type="Gene3D" id="3.30.565.10">
    <property type="entry name" value="Histidine kinase-like ATPase, C-terminal domain"/>
    <property type="match status" value="1"/>
</dbReference>
<keyword evidence="6" id="KW-0812">Transmembrane</keyword>
<dbReference type="Pfam" id="PF00989">
    <property type="entry name" value="PAS"/>
    <property type="match status" value="1"/>
</dbReference>
<dbReference type="EMBL" id="JBHUMD010000017">
    <property type="protein sequence ID" value="MFD2602258.1"/>
    <property type="molecule type" value="Genomic_DNA"/>
</dbReference>
<evidence type="ECO:0000259" key="14">
    <source>
        <dbReference type="PROSITE" id="PS50112"/>
    </source>
</evidence>
<dbReference type="PANTHER" id="PTHR42878">
    <property type="entry name" value="TWO-COMPONENT HISTIDINE KINASE"/>
    <property type="match status" value="1"/>
</dbReference>
<evidence type="ECO:0000313" key="17">
    <source>
        <dbReference type="Proteomes" id="UP001597480"/>
    </source>
</evidence>
<keyword evidence="8" id="KW-0418">Kinase</keyword>
<dbReference type="PROSITE" id="PS50109">
    <property type="entry name" value="HIS_KIN"/>
    <property type="match status" value="1"/>
</dbReference>
<dbReference type="PANTHER" id="PTHR42878:SF7">
    <property type="entry name" value="SENSOR HISTIDINE KINASE GLRK"/>
    <property type="match status" value="1"/>
</dbReference>
<evidence type="ECO:0000256" key="4">
    <source>
        <dbReference type="ARBA" id="ARBA00022553"/>
    </source>
</evidence>
<dbReference type="InterPro" id="IPR035965">
    <property type="entry name" value="PAS-like_dom_sf"/>
</dbReference>
<dbReference type="SMART" id="SM00091">
    <property type="entry name" value="PAS"/>
    <property type="match status" value="1"/>
</dbReference>
<keyword evidence="7" id="KW-0547">Nucleotide-binding</keyword>
<evidence type="ECO:0000256" key="3">
    <source>
        <dbReference type="ARBA" id="ARBA00012438"/>
    </source>
</evidence>
<gene>
    <name evidence="16" type="ORF">ACFSR3_09340</name>
</gene>
<dbReference type="PROSITE" id="PS50112">
    <property type="entry name" value="PAS"/>
    <property type="match status" value="1"/>
</dbReference>
<protein>
    <recommendedName>
        <fullName evidence="3">histidine kinase</fullName>
        <ecNumber evidence="3">2.7.13.3</ecNumber>
    </recommendedName>
</protein>
<dbReference type="Gene3D" id="1.10.287.130">
    <property type="match status" value="1"/>
</dbReference>
<keyword evidence="4" id="KW-0597">Phosphoprotein</keyword>
<dbReference type="RefSeq" id="WP_379820734.1">
    <property type="nucleotide sequence ID" value="NZ_JBHUMD010000017.1"/>
</dbReference>
<comment type="subcellular location">
    <subcellularLocation>
        <location evidence="2">Membrane</location>
        <topology evidence="2">Multi-pass membrane protein</topology>
    </subcellularLocation>
</comment>
<dbReference type="SMART" id="SM00388">
    <property type="entry name" value="HisKA"/>
    <property type="match status" value="1"/>
</dbReference>
<comment type="caution">
    <text evidence="16">The sequence shown here is derived from an EMBL/GenBank/DDBJ whole genome shotgun (WGS) entry which is preliminary data.</text>
</comment>
<dbReference type="Pfam" id="PF00512">
    <property type="entry name" value="HisKA"/>
    <property type="match status" value="1"/>
</dbReference>
<dbReference type="InterPro" id="IPR005467">
    <property type="entry name" value="His_kinase_dom"/>
</dbReference>
<dbReference type="CDD" id="cd00082">
    <property type="entry name" value="HisKA"/>
    <property type="match status" value="1"/>
</dbReference>
<evidence type="ECO:0000256" key="2">
    <source>
        <dbReference type="ARBA" id="ARBA00004141"/>
    </source>
</evidence>
<evidence type="ECO:0000256" key="8">
    <source>
        <dbReference type="ARBA" id="ARBA00022777"/>
    </source>
</evidence>
<dbReference type="SUPFAM" id="SSF47384">
    <property type="entry name" value="Homodimeric domain of signal transducing histidine kinase"/>
    <property type="match status" value="1"/>
</dbReference>
<evidence type="ECO:0000256" key="7">
    <source>
        <dbReference type="ARBA" id="ARBA00022741"/>
    </source>
</evidence>
<evidence type="ECO:0000313" key="16">
    <source>
        <dbReference type="EMBL" id="MFD2602258.1"/>
    </source>
</evidence>
<keyword evidence="17" id="KW-1185">Reference proteome</keyword>
<dbReference type="Pfam" id="PF02518">
    <property type="entry name" value="HATPase_c"/>
    <property type="match status" value="1"/>
</dbReference>
<evidence type="ECO:0000259" key="13">
    <source>
        <dbReference type="PROSITE" id="PS50109"/>
    </source>
</evidence>
<dbReference type="InterPro" id="IPR003660">
    <property type="entry name" value="HAMP_dom"/>
</dbReference>
<accession>A0ABW5NVZ1</accession>
<dbReference type="InterPro" id="IPR036890">
    <property type="entry name" value="HATPase_C_sf"/>
</dbReference>
<dbReference type="CDD" id="cd00130">
    <property type="entry name" value="PAS"/>
    <property type="match status" value="1"/>
</dbReference>
<proteinExistence type="predicted"/>
<sequence length="571" mass="64039">MKIKTKLILSLSLIFALTITLAGLGIWQLRQMASDTGNILVANYNSLDYSRNMYKVLDEGGADFNKEKFRGFLNKQLNNLTEVGEQEFTIELKEDFEAYLLEPTPQKAVEIRGDLNSIMKLNMDAIKRKSLRAEATAEHSILWLSFASSFCLIIGFTLLVNLPGYIANPIHELTESIKQIAAKNYSQRVHNKGNDEFSTLAKSFNTMAEKLEEYSSSDLAKLMIEKKRIETLINNLSDPIIGLDDTNKVLFINEQALQITGLGNQDIIGQQAESLALKNDLLRTLLQKMLDENAISENLKIYANNKESHFEQLMVPINIIPTGESDKKRIGTFLILRNITAYKELDTAKTNFIATVSHEFKTPIASMKMSLQLLENEKTGSLNEEQLSLLEGLREDTERLLRTTGELLNITQVETGKAQFMIEDFDIVPILSKALHSNEKLAERKEIRLVLSEPGALPKVMADRVKSEWILSNLLSNAIRYSYDNSEVGIKVSLTPTHVEIAVQDSGIGIAEEYHDKVFEKYFRVPGNEKEGTGLGLSISKEFINAMGGYLKMSSEIGTGSMFIAGFRIEA</sequence>
<dbReference type="GO" id="GO:0005524">
    <property type="term" value="F:ATP binding"/>
    <property type="evidence" value="ECO:0007669"/>
    <property type="project" value="UniProtKB-KW"/>
</dbReference>
<keyword evidence="10" id="KW-1133">Transmembrane helix</keyword>
<dbReference type="SUPFAM" id="SSF55785">
    <property type="entry name" value="PYP-like sensor domain (PAS domain)"/>
    <property type="match status" value="1"/>
</dbReference>
<dbReference type="SMART" id="SM00387">
    <property type="entry name" value="HATPase_c"/>
    <property type="match status" value="1"/>
</dbReference>
<keyword evidence="12" id="KW-0472">Membrane</keyword>
<keyword evidence="9 16" id="KW-0067">ATP-binding</keyword>
<dbReference type="Pfam" id="PF00672">
    <property type="entry name" value="HAMP"/>
    <property type="match status" value="1"/>
</dbReference>
<dbReference type="SUPFAM" id="SSF55874">
    <property type="entry name" value="ATPase domain of HSP90 chaperone/DNA topoisomerase II/histidine kinase"/>
    <property type="match status" value="1"/>
</dbReference>
<name>A0ABW5NVZ1_9FLAO</name>
<feature type="domain" description="HAMP" evidence="15">
    <location>
        <begin position="164"/>
        <end position="216"/>
    </location>
</feature>
<dbReference type="InterPro" id="IPR000014">
    <property type="entry name" value="PAS"/>
</dbReference>
<dbReference type="InterPro" id="IPR013767">
    <property type="entry name" value="PAS_fold"/>
</dbReference>
<evidence type="ECO:0000256" key="6">
    <source>
        <dbReference type="ARBA" id="ARBA00022692"/>
    </source>
</evidence>
<dbReference type="InterPro" id="IPR050351">
    <property type="entry name" value="BphY/WalK/GraS-like"/>
</dbReference>
<evidence type="ECO:0000256" key="11">
    <source>
        <dbReference type="ARBA" id="ARBA00023012"/>
    </source>
</evidence>
<dbReference type="Gene3D" id="3.30.450.20">
    <property type="entry name" value="PAS domain"/>
    <property type="match status" value="1"/>
</dbReference>
<evidence type="ECO:0000259" key="15">
    <source>
        <dbReference type="PROSITE" id="PS50885"/>
    </source>
</evidence>
<evidence type="ECO:0000256" key="12">
    <source>
        <dbReference type="ARBA" id="ARBA00023136"/>
    </source>
</evidence>
<dbReference type="CDD" id="cd06225">
    <property type="entry name" value="HAMP"/>
    <property type="match status" value="1"/>
</dbReference>
<dbReference type="InterPro" id="IPR003661">
    <property type="entry name" value="HisK_dim/P_dom"/>
</dbReference>
<dbReference type="InterPro" id="IPR004358">
    <property type="entry name" value="Sig_transdc_His_kin-like_C"/>
</dbReference>
<reference evidence="17" key="1">
    <citation type="journal article" date="2019" name="Int. J. Syst. Evol. Microbiol.">
        <title>The Global Catalogue of Microorganisms (GCM) 10K type strain sequencing project: providing services to taxonomists for standard genome sequencing and annotation.</title>
        <authorList>
            <consortium name="The Broad Institute Genomics Platform"/>
            <consortium name="The Broad Institute Genome Sequencing Center for Infectious Disease"/>
            <person name="Wu L."/>
            <person name="Ma J."/>
        </authorList>
    </citation>
    <scope>NUCLEOTIDE SEQUENCE [LARGE SCALE GENOMIC DNA]</scope>
    <source>
        <strain evidence="17">KCTC 42107</strain>
    </source>
</reference>
<keyword evidence="5" id="KW-0808">Transferase</keyword>
<dbReference type="Gene3D" id="6.10.340.10">
    <property type="match status" value="1"/>
</dbReference>
<dbReference type="PRINTS" id="PR00344">
    <property type="entry name" value="BCTRLSENSOR"/>
</dbReference>
<dbReference type="EC" id="2.7.13.3" evidence="3"/>
<evidence type="ECO:0000256" key="5">
    <source>
        <dbReference type="ARBA" id="ARBA00022679"/>
    </source>
</evidence>
<dbReference type="SMART" id="SM00304">
    <property type="entry name" value="HAMP"/>
    <property type="match status" value="1"/>
</dbReference>
<evidence type="ECO:0000256" key="1">
    <source>
        <dbReference type="ARBA" id="ARBA00000085"/>
    </source>
</evidence>
<feature type="domain" description="PAS" evidence="14">
    <location>
        <begin position="225"/>
        <end position="271"/>
    </location>
</feature>
<dbReference type="InterPro" id="IPR003594">
    <property type="entry name" value="HATPase_dom"/>
</dbReference>
<keyword evidence="11" id="KW-0902">Two-component regulatory system</keyword>
<dbReference type="InterPro" id="IPR036097">
    <property type="entry name" value="HisK_dim/P_sf"/>
</dbReference>
<dbReference type="NCBIfam" id="TIGR00229">
    <property type="entry name" value="sensory_box"/>
    <property type="match status" value="1"/>
</dbReference>
<dbReference type="SUPFAM" id="SSF158472">
    <property type="entry name" value="HAMP domain-like"/>
    <property type="match status" value="1"/>
</dbReference>
<dbReference type="Proteomes" id="UP001597480">
    <property type="component" value="Unassembled WGS sequence"/>
</dbReference>
<comment type="catalytic activity">
    <reaction evidence="1">
        <text>ATP + protein L-histidine = ADP + protein N-phospho-L-histidine.</text>
        <dbReference type="EC" id="2.7.13.3"/>
    </reaction>
</comment>
<organism evidence="16 17">
    <name type="scientific">Flavobacterium suzhouense</name>
    <dbReference type="NCBI Taxonomy" id="1529638"/>
    <lineage>
        <taxon>Bacteria</taxon>
        <taxon>Pseudomonadati</taxon>
        <taxon>Bacteroidota</taxon>
        <taxon>Flavobacteriia</taxon>
        <taxon>Flavobacteriales</taxon>
        <taxon>Flavobacteriaceae</taxon>
        <taxon>Flavobacterium</taxon>
    </lineage>
</organism>
<feature type="domain" description="Histidine kinase" evidence="13">
    <location>
        <begin position="355"/>
        <end position="571"/>
    </location>
</feature>
<dbReference type="PROSITE" id="PS50885">
    <property type="entry name" value="HAMP"/>
    <property type="match status" value="1"/>
</dbReference>